<protein>
    <submittedName>
        <fullName evidence="1">Uncharacterized protein</fullName>
    </submittedName>
</protein>
<accession>A0ABN6RDI7</accession>
<name>A0ABN6RDI7_9DEIO</name>
<dbReference type="EMBL" id="AP026560">
    <property type="protein sequence ID" value="BDP40830.1"/>
    <property type="molecule type" value="Genomic_DNA"/>
</dbReference>
<evidence type="ECO:0000313" key="2">
    <source>
        <dbReference type="Proteomes" id="UP001064971"/>
    </source>
</evidence>
<organism evidence="1 2">
    <name type="scientific">Deinococcus aetherius</name>
    <dbReference type="NCBI Taxonomy" id="200252"/>
    <lineage>
        <taxon>Bacteria</taxon>
        <taxon>Thermotogati</taxon>
        <taxon>Deinococcota</taxon>
        <taxon>Deinococci</taxon>
        <taxon>Deinococcales</taxon>
        <taxon>Deinococcaceae</taxon>
        <taxon>Deinococcus</taxon>
    </lineage>
</organism>
<keyword evidence="2" id="KW-1185">Reference proteome</keyword>
<gene>
    <name evidence="1" type="ORF">DAETH_07990</name>
</gene>
<sequence>MPLQTCYAFWKEEVQPHLIEPAVAEQGVNPGELPGGYGYLASLWQTNTVPVVLLQKLH</sequence>
<reference evidence="1" key="1">
    <citation type="submission" date="2022-07" db="EMBL/GenBank/DDBJ databases">
        <title>Complete Genome Sequence of the Radioresistant Bacterium Deinococcus aetherius ST0316, Isolated from the Air Dust collected in Lower Stratosphere above Japan.</title>
        <authorList>
            <person name="Satoh K."/>
            <person name="Hagiwara K."/>
            <person name="Katsumata K."/>
            <person name="Kubo A."/>
            <person name="Yokobori S."/>
            <person name="Yamagishi A."/>
            <person name="Oono Y."/>
            <person name="Narumi I."/>
        </authorList>
    </citation>
    <scope>NUCLEOTIDE SEQUENCE</scope>
    <source>
        <strain evidence="1">ST0316</strain>
    </source>
</reference>
<dbReference type="Proteomes" id="UP001064971">
    <property type="component" value="Chromosome"/>
</dbReference>
<evidence type="ECO:0000313" key="1">
    <source>
        <dbReference type="EMBL" id="BDP40830.1"/>
    </source>
</evidence>
<proteinExistence type="predicted"/>